<dbReference type="Pfam" id="PF02452">
    <property type="entry name" value="PemK_toxin"/>
    <property type="match status" value="1"/>
</dbReference>
<dbReference type="AlphaFoldDB" id="A0AA87Q2J3"/>
<dbReference type="Gene3D" id="2.30.30.110">
    <property type="match status" value="1"/>
</dbReference>
<dbReference type="InterPro" id="IPR003477">
    <property type="entry name" value="PemK-like"/>
</dbReference>
<accession>A0AA87Q2J3</accession>
<dbReference type="PANTHER" id="PTHR33988">
    <property type="entry name" value="ENDORIBONUCLEASE MAZF-RELATED"/>
    <property type="match status" value="1"/>
</dbReference>
<dbReference type="EMBL" id="BAYX01000002">
    <property type="protein sequence ID" value="GAJ91895.1"/>
    <property type="molecule type" value="Genomic_DNA"/>
</dbReference>
<organism evidence="1 2">
    <name type="scientific">Rhizobium rhizogenes NBRC 13257</name>
    <dbReference type="NCBI Taxonomy" id="1220581"/>
    <lineage>
        <taxon>Bacteria</taxon>
        <taxon>Pseudomonadati</taxon>
        <taxon>Pseudomonadota</taxon>
        <taxon>Alphaproteobacteria</taxon>
        <taxon>Hyphomicrobiales</taxon>
        <taxon>Rhizobiaceae</taxon>
        <taxon>Rhizobium/Agrobacterium group</taxon>
        <taxon>Rhizobium</taxon>
    </lineage>
</organism>
<dbReference type="PANTHER" id="PTHR33988:SF3">
    <property type="entry name" value="ENDORIBONUCLEASE TOXIN CHPB-RELATED"/>
    <property type="match status" value="1"/>
</dbReference>
<proteinExistence type="predicted"/>
<gene>
    <name evidence="1" type="ORF">RRH01S_02_05630</name>
</gene>
<reference evidence="1 2" key="1">
    <citation type="submission" date="2014-05" db="EMBL/GenBank/DDBJ databases">
        <title>Whole genome shotgun sequence of Rhizobium rhizogenes NBRC 13257.</title>
        <authorList>
            <person name="Katano-Makiyama Y."/>
            <person name="Hosoyama A."/>
            <person name="Hashimoto M."/>
            <person name="Hosoyama Y."/>
            <person name="Noguchi M."/>
            <person name="Tsuchikane K."/>
            <person name="Kimura A."/>
            <person name="Ohji S."/>
            <person name="Ichikawa N."/>
            <person name="Yamazoe A."/>
            <person name="Fujita N."/>
        </authorList>
    </citation>
    <scope>NUCLEOTIDE SEQUENCE [LARGE SCALE GENOMIC DNA]</scope>
    <source>
        <strain evidence="1 2">NBRC 13257</strain>
    </source>
</reference>
<comment type="caution">
    <text evidence="1">The sequence shown here is derived from an EMBL/GenBank/DDBJ whole genome shotgun (WGS) entry which is preliminary data.</text>
</comment>
<sequence>MVRPNIPAPGEVWWLDMQPSAGKEQRGRHAGLILSDFKFNMATGFAFIAPITTTGNASRRDGFAVQLSGAGTGVTGVIQIDQVKSMDWRNRNAEKSRDKVPDHVMTEVLERFAPIFGLVFAVPDDQT</sequence>
<dbReference type="RefSeq" id="WP_131597816.1">
    <property type="nucleotide sequence ID" value="NZ_BAYX01000002.1"/>
</dbReference>
<dbReference type="InterPro" id="IPR011067">
    <property type="entry name" value="Plasmid_toxin/cell-grow_inhib"/>
</dbReference>
<dbReference type="Proteomes" id="UP000026941">
    <property type="component" value="Unassembled WGS sequence"/>
</dbReference>
<dbReference type="GO" id="GO:0003677">
    <property type="term" value="F:DNA binding"/>
    <property type="evidence" value="ECO:0007669"/>
    <property type="project" value="InterPro"/>
</dbReference>
<dbReference type="GO" id="GO:0004521">
    <property type="term" value="F:RNA endonuclease activity"/>
    <property type="evidence" value="ECO:0007669"/>
    <property type="project" value="TreeGrafter"/>
</dbReference>
<evidence type="ECO:0000313" key="2">
    <source>
        <dbReference type="Proteomes" id="UP000026941"/>
    </source>
</evidence>
<evidence type="ECO:0000313" key="1">
    <source>
        <dbReference type="EMBL" id="GAJ91895.1"/>
    </source>
</evidence>
<protein>
    <submittedName>
        <fullName evidence="1">Toxin-antitoxin system toxin component</fullName>
    </submittedName>
</protein>
<dbReference type="GO" id="GO:0006402">
    <property type="term" value="P:mRNA catabolic process"/>
    <property type="evidence" value="ECO:0007669"/>
    <property type="project" value="TreeGrafter"/>
</dbReference>
<dbReference type="GO" id="GO:0016075">
    <property type="term" value="P:rRNA catabolic process"/>
    <property type="evidence" value="ECO:0007669"/>
    <property type="project" value="TreeGrafter"/>
</dbReference>
<name>A0AA87Q2J3_RHIRH</name>
<dbReference type="SUPFAM" id="SSF50118">
    <property type="entry name" value="Cell growth inhibitor/plasmid maintenance toxic component"/>
    <property type="match status" value="1"/>
</dbReference>